<keyword evidence="5 11" id="KW-0812">Transmembrane</keyword>
<comment type="cofactor">
    <cofactor evidence="1">
        <name>heme b</name>
        <dbReference type="ChEBI" id="CHEBI:60344"/>
    </cofactor>
</comment>
<evidence type="ECO:0000256" key="9">
    <source>
        <dbReference type="ARBA" id="ARBA00023004"/>
    </source>
</evidence>
<evidence type="ECO:0000256" key="11">
    <source>
        <dbReference type="SAM" id="Phobius"/>
    </source>
</evidence>
<evidence type="ECO:0000256" key="3">
    <source>
        <dbReference type="ARBA" id="ARBA00022448"/>
    </source>
</evidence>
<dbReference type="HOGENOM" id="CLU_090067_0_0_1"/>
<keyword evidence="8 11" id="KW-1133">Transmembrane helix</keyword>
<dbReference type="PANTHER" id="PTHR15422">
    <property type="entry name" value="OS05G0565100 PROTEIN"/>
    <property type="match status" value="1"/>
</dbReference>
<keyword evidence="3" id="KW-0813">Transport</keyword>
<dbReference type="InterPro" id="IPR045150">
    <property type="entry name" value="CYB561D1/2"/>
</dbReference>
<sequence length="331" mass="36051">MANRSETKTRICHCKLLTYIRDLSAFANPLQVHAQLLSPGREQVAIEFDSAPLYLLFRLQIVYTKLESHAQKTALPVSSLTMASAAGVPERFPPIEDLSARETEPLLGRPGDAAQEDGVPLIKNLVLGTGIVAQLGVVLLTILIWASVLSKPLILFSAHPLLQSLAVLTLAQSVLSLQPTHTAEQKRVGQRVHASLNLVAFLILVAGVTIIEYNKIANNGPHFHSVHGYLGVITSIVLLLQYGVGFTMWATPALYGGVDNAKAVWKYHRWSGYIIFVLLLTTVVSAVETDYNHNVLKIKLWAVLLLAIITLVGVVPRIQKQKLGFPGPGST</sequence>
<dbReference type="OrthoDB" id="432881at2759"/>
<feature type="transmembrane region" description="Helical" evidence="11">
    <location>
        <begin position="125"/>
        <end position="148"/>
    </location>
</feature>
<dbReference type="InterPro" id="IPR006593">
    <property type="entry name" value="Cyt_b561/ferric_Rdtase_TM"/>
</dbReference>
<name>W9JCP0_FUSOX</name>
<protein>
    <recommendedName>
        <fullName evidence="12">Cytochrome b561 domain-containing protein</fullName>
    </recommendedName>
</protein>
<reference evidence="13 14" key="1">
    <citation type="submission" date="2011-06" db="EMBL/GenBank/DDBJ databases">
        <title>The Genome Sequence of Fusarium oxysporum FOSC 3-a.</title>
        <authorList>
            <consortium name="The Broad Institute Genome Sequencing Platform"/>
            <person name="Ma L.-J."/>
            <person name="Gale L.R."/>
            <person name="Schwartz D.C."/>
            <person name="Zhou S."/>
            <person name="Corby-Kistler H."/>
            <person name="Young S.K."/>
            <person name="Zeng Q."/>
            <person name="Gargeya S."/>
            <person name="Fitzgerald M."/>
            <person name="Haas B."/>
            <person name="Abouelleil A."/>
            <person name="Alvarado L."/>
            <person name="Arachchi H.M."/>
            <person name="Berlin A."/>
            <person name="Brown A."/>
            <person name="Chapman S.B."/>
            <person name="Chen Z."/>
            <person name="Dunbar C."/>
            <person name="Freedman E."/>
            <person name="Gearin G."/>
            <person name="Gellesch M."/>
            <person name="Goldberg J."/>
            <person name="Griggs A."/>
            <person name="Gujja S."/>
            <person name="Heiman D."/>
            <person name="Howarth C."/>
            <person name="Larson L."/>
            <person name="Lui A."/>
            <person name="MacDonald P.J.P."/>
            <person name="Mehta T."/>
            <person name="Montmayeur A."/>
            <person name="Murphy C."/>
            <person name="Neiman D."/>
            <person name="Pearson M."/>
            <person name="Priest M."/>
            <person name="Roberts A."/>
            <person name="Saif S."/>
            <person name="Shea T."/>
            <person name="Shenoy N."/>
            <person name="Sisk P."/>
            <person name="Stolte C."/>
            <person name="Sykes S."/>
            <person name="Wortman J."/>
            <person name="Nusbaum C."/>
            <person name="Birren B."/>
        </authorList>
    </citation>
    <scope>NUCLEOTIDE SEQUENCE [LARGE SCALE GENOMIC DNA]</scope>
    <source>
        <strain evidence="14">FOSC 3-a</strain>
    </source>
</reference>
<evidence type="ECO:0000256" key="4">
    <source>
        <dbReference type="ARBA" id="ARBA00022617"/>
    </source>
</evidence>
<gene>
    <name evidence="13" type="ORF">FOYG_01702</name>
</gene>
<accession>W9JCP0</accession>
<feature type="transmembrane region" description="Helical" evidence="11">
    <location>
        <begin position="270"/>
        <end position="286"/>
    </location>
</feature>
<dbReference type="GO" id="GO:0140575">
    <property type="term" value="F:transmembrane monodehydroascorbate reductase activity"/>
    <property type="evidence" value="ECO:0007669"/>
    <property type="project" value="InterPro"/>
</dbReference>
<dbReference type="Pfam" id="PF03188">
    <property type="entry name" value="Cytochrom_B561"/>
    <property type="match status" value="1"/>
</dbReference>
<dbReference type="Gene3D" id="1.20.120.1770">
    <property type="match status" value="1"/>
</dbReference>
<feature type="transmembrane region" description="Helical" evidence="11">
    <location>
        <begin position="226"/>
        <end position="249"/>
    </location>
</feature>
<evidence type="ECO:0000313" key="14">
    <source>
        <dbReference type="Proteomes" id="UP000030753"/>
    </source>
</evidence>
<dbReference type="Proteomes" id="UP000030753">
    <property type="component" value="Unassembled WGS sequence"/>
</dbReference>
<proteinExistence type="predicted"/>
<evidence type="ECO:0000256" key="2">
    <source>
        <dbReference type="ARBA" id="ARBA00004141"/>
    </source>
</evidence>
<dbReference type="AlphaFoldDB" id="W9JCP0"/>
<evidence type="ECO:0000259" key="12">
    <source>
        <dbReference type="PROSITE" id="PS50939"/>
    </source>
</evidence>
<evidence type="ECO:0000256" key="8">
    <source>
        <dbReference type="ARBA" id="ARBA00022989"/>
    </source>
</evidence>
<dbReference type="PROSITE" id="PS50939">
    <property type="entry name" value="CYTOCHROME_B561"/>
    <property type="match status" value="1"/>
</dbReference>
<organism evidence="13 14">
    <name type="scientific">Fusarium oxysporum NRRL 32931</name>
    <dbReference type="NCBI Taxonomy" id="660029"/>
    <lineage>
        <taxon>Eukaryota</taxon>
        <taxon>Fungi</taxon>
        <taxon>Dikarya</taxon>
        <taxon>Ascomycota</taxon>
        <taxon>Pezizomycotina</taxon>
        <taxon>Sordariomycetes</taxon>
        <taxon>Hypocreomycetidae</taxon>
        <taxon>Hypocreales</taxon>
        <taxon>Nectriaceae</taxon>
        <taxon>Fusarium</taxon>
        <taxon>Fusarium oxysporum species complex</taxon>
    </lineage>
</organism>
<evidence type="ECO:0000256" key="6">
    <source>
        <dbReference type="ARBA" id="ARBA00022723"/>
    </source>
</evidence>
<feature type="transmembrane region" description="Helical" evidence="11">
    <location>
        <begin position="196"/>
        <end position="214"/>
    </location>
</feature>
<dbReference type="GO" id="GO:0016020">
    <property type="term" value="C:membrane"/>
    <property type="evidence" value="ECO:0007669"/>
    <property type="project" value="UniProtKB-SubCell"/>
</dbReference>
<feature type="transmembrane region" description="Helical" evidence="11">
    <location>
        <begin position="298"/>
        <end position="315"/>
    </location>
</feature>
<evidence type="ECO:0000313" key="13">
    <source>
        <dbReference type="EMBL" id="EWZ02430.1"/>
    </source>
</evidence>
<keyword evidence="10 11" id="KW-0472">Membrane</keyword>
<dbReference type="GO" id="GO:0046872">
    <property type="term" value="F:metal ion binding"/>
    <property type="evidence" value="ECO:0007669"/>
    <property type="project" value="UniProtKB-KW"/>
</dbReference>
<dbReference type="PANTHER" id="PTHR15422:SF45">
    <property type="entry name" value="CYTOCHROME B561 DOMAIN-CONTAINING PROTEIN"/>
    <property type="match status" value="1"/>
</dbReference>
<keyword evidence="6" id="KW-0479">Metal-binding</keyword>
<evidence type="ECO:0000256" key="1">
    <source>
        <dbReference type="ARBA" id="ARBA00001970"/>
    </source>
</evidence>
<dbReference type="EMBL" id="JH717839">
    <property type="protein sequence ID" value="EWZ02430.1"/>
    <property type="molecule type" value="Genomic_DNA"/>
</dbReference>
<evidence type="ECO:0000256" key="5">
    <source>
        <dbReference type="ARBA" id="ARBA00022692"/>
    </source>
</evidence>
<comment type="subcellular location">
    <subcellularLocation>
        <location evidence="2">Membrane</location>
        <topology evidence="2">Multi-pass membrane protein</topology>
    </subcellularLocation>
</comment>
<dbReference type="SMART" id="SM00665">
    <property type="entry name" value="B561"/>
    <property type="match status" value="1"/>
</dbReference>
<feature type="domain" description="Cytochrome b561" evidence="12">
    <location>
        <begin position="123"/>
        <end position="320"/>
    </location>
</feature>
<keyword evidence="4" id="KW-0349">Heme</keyword>
<dbReference type="CDD" id="cd08761">
    <property type="entry name" value="Cyt_b561_CYB561D2_like"/>
    <property type="match status" value="1"/>
</dbReference>
<keyword evidence="7" id="KW-0249">Electron transport</keyword>
<keyword evidence="9" id="KW-0408">Iron</keyword>
<evidence type="ECO:0000256" key="10">
    <source>
        <dbReference type="ARBA" id="ARBA00023136"/>
    </source>
</evidence>
<evidence type="ECO:0000256" key="7">
    <source>
        <dbReference type="ARBA" id="ARBA00022982"/>
    </source>
</evidence>